<feature type="compositionally biased region" description="Low complexity" evidence="7">
    <location>
        <begin position="150"/>
        <end position="163"/>
    </location>
</feature>
<dbReference type="Proteomes" id="UP000311382">
    <property type="component" value="Unassembled WGS sequence"/>
</dbReference>
<feature type="region of interest" description="Disordered" evidence="7">
    <location>
        <begin position="150"/>
        <end position="205"/>
    </location>
</feature>
<name>A0A5C5FJY5_9BASI</name>
<evidence type="ECO:0000256" key="5">
    <source>
        <dbReference type="ARBA" id="ARBA00022691"/>
    </source>
</evidence>
<feature type="compositionally biased region" description="Basic and acidic residues" evidence="7">
    <location>
        <begin position="164"/>
        <end position="205"/>
    </location>
</feature>
<keyword evidence="5" id="KW-0949">S-adenosyl-L-methionine</keyword>
<dbReference type="GO" id="GO:0008176">
    <property type="term" value="F:tRNA (guanine(46)-N7)-methyltransferase activity"/>
    <property type="evidence" value="ECO:0007669"/>
    <property type="project" value="UniProtKB-EC"/>
</dbReference>
<dbReference type="Pfam" id="PF02390">
    <property type="entry name" value="Methyltransf_4"/>
    <property type="match status" value="1"/>
</dbReference>
<dbReference type="GO" id="GO:0043527">
    <property type="term" value="C:tRNA methyltransferase complex"/>
    <property type="evidence" value="ECO:0007669"/>
    <property type="project" value="TreeGrafter"/>
</dbReference>
<organism evidence="8 9">
    <name type="scientific">Rhodotorula diobovata</name>
    <dbReference type="NCBI Taxonomy" id="5288"/>
    <lineage>
        <taxon>Eukaryota</taxon>
        <taxon>Fungi</taxon>
        <taxon>Dikarya</taxon>
        <taxon>Basidiomycota</taxon>
        <taxon>Pucciniomycotina</taxon>
        <taxon>Microbotryomycetes</taxon>
        <taxon>Sporidiobolales</taxon>
        <taxon>Sporidiobolaceae</taxon>
        <taxon>Rhodotorula</taxon>
    </lineage>
</organism>
<dbReference type="SUPFAM" id="SSF53335">
    <property type="entry name" value="S-adenosyl-L-methionine-dependent methyltransferases"/>
    <property type="match status" value="1"/>
</dbReference>
<dbReference type="EC" id="2.1.1.33" evidence="2"/>
<sequence>LTGLEIRVQVTQYVSDKIRALRLNPGSVDPDNADDVAAAAADAAGQPGYAYGNVSVLRANAMKFLPNFFEKGQLSKIFFLFPDPHFKQRKHKARIISPTLLAEYAYVLRPGGLLYTITDVPDLHQWMTGHIGAFPLFHRLTEDEIDNLGLESGEGVEGQSGSELQRERERAVMEAVKRRTEEGKKVERNQGGKEWSVWRRLPDPE</sequence>
<dbReference type="PANTHER" id="PTHR23417:SF16">
    <property type="entry name" value="TRNA (GUANINE-N(7)-)-METHYLTRANSFERASE"/>
    <property type="match status" value="1"/>
</dbReference>
<feature type="non-terminal residue" evidence="8">
    <location>
        <position position="1"/>
    </location>
</feature>
<dbReference type="AlphaFoldDB" id="A0A5C5FJY5"/>
<dbReference type="PANTHER" id="PTHR23417">
    <property type="entry name" value="3-DEOXY-D-MANNO-OCTULOSONIC-ACID TRANSFERASE/TRNA GUANINE-N 7 - -METHYLTRANSFERASE"/>
    <property type="match status" value="1"/>
</dbReference>
<reference evidence="8 9" key="1">
    <citation type="submission" date="2019-03" db="EMBL/GenBank/DDBJ databases">
        <title>Rhodosporidium diobovatum UCD-FST 08-225 genome sequencing, assembly, and annotation.</title>
        <authorList>
            <person name="Fakankun I.U."/>
            <person name="Fristensky B."/>
            <person name="Levin D.B."/>
        </authorList>
    </citation>
    <scope>NUCLEOTIDE SEQUENCE [LARGE SCALE GENOMIC DNA]</scope>
    <source>
        <strain evidence="8 9">UCD-FST 08-225</strain>
    </source>
</reference>
<evidence type="ECO:0000256" key="1">
    <source>
        <dbReference type="ARBA" id="ARBA00000142"/>
    </source>
</evidence>
<protein>
    <recommendedName>
        <fullName evidence="2">tRNA (guanine(46)-N(7))-methyltransferase</fullName>
        <ecNumber evidence="2">2.1.1.33</ecNumber>
    </recommendedName>
</protein>
<evidence type="ECO:0000313" key="9">
    <source>
        <dbReference type="Proteomes" id="UP000311382"/>
    </source>
</evidence>
<comment type="catalytic activity">
    <reaction evidence="1">
        <text>guanosine(46) in tRNA + S-adenosyl-L-methionine = N(7)-methylguanosine(46) in tRNA + S-adenosyl-L-homocysteine</text>
        <dbReference type="Rhea" id="RHEA:42708"/>
        <dbReference type="Rhea" id="RHEA-COMP:10188"/>
        <dbReference type="Rhea" id="RHEA-COMP:10189"/>
        <dbReference type="ChEBI" id="CHEBI:57856"/>
        <dbReference type="ChEBI" id="CHEBI:59789"/>
        <dbReference type="ChEBI" id="CHEBI:74269"/>
        <dbReference type="ChEBI" id="CHEBI:74480"/>
        <dbReference type="EC" id="2.1.1.33"/>
    </reaction>
</comment>
<dbReference type="InterPro" id="IPR003358">
    <property type="entry name" value="tRNA_(Gua-N-7)_MeTrfase_Trmb"/>
</dbReference>
<dbReference type="EMBL" id="SOZI01000234">
    <property type="protein sequence ID" value="TNY17173.1"/>
    <property type="molecule type" value="Genomic_DNA"/>
</dbReference>
<comment type="caution">
    <text evidence="8">The sequence shown here is derived from an EMBL/GenBank/DDBJ whole genome shotgun (WGS) entry which is preliminary data.</text>
</comment>
<keyword evidence="9" id="KW-1185">Reference proteome</keyword>
<keyword evidence="6" id="KW-0819">tRNA processing</keyword>
<evidence type="ECO:0000256" key="3">
    <source>
        <dbReference type="ARBA" id="ARBA00022603"/>
    </source>
</evidence>
<evidence type="ECO:0000256" key="6">
    <source>
        <dbReference type="ARBA" id="ARBA00022694"/>
    </source>
</evidence>
<keyword evidence="4 8" id="KW-0808">Transferase</keyword>
<dbReference type="OrthoDB" id="47276at2759"/>
<gene>
    <name evidence="8" type="ORF">DMC30DRAFT_357536</name>
</gene>
<evidence type="ECO:0000256" key="4">
    <source>
        <dbReference type="ARBA" id="ARBA00022679"/>
    </source>
</evidence>
<dbReference type="InterPro" id="IPR029063">
    <property type="entry name" value="SAM-dependent_MTases_sf"/>
</dbReference>
<accession>A0A5C5FJY5</accession>
<proteinExistence type="predicted"/>
<dbReference type="STRING" id="5288.A0A5C5FJY5"/>
<dbReference type="PROSITE" id="PS51625">
    <property type="entry name" value="SAM_MT_TRMB"/>
    <property type="match status" value="1"/>
</dbReference>
<evidence type="ECO:0000256" key="7">
    <source>
        <dbReference type="SAM" id="MobiDB-lite"/>
    </source>
</evidence>
<keyword evidence="3 8" id="KW-0489">Methyltransferase</keyword>
<dbReference type="Gene3D" id="3.40.50.150">
    <property type="entry name" value="Vaccinia Virus protein VP39"/>
    <property type="match status" value="1"/>
</dbReference>
<evidence type="ECO:0000256" key="2">
    <source>
        <dbReference type="ARBA" id="ARBA00011977"/>
    </source>
</evidence>
<evidence type="ECO:0000313" key="8">
    <source>
        <dbReference type="EMBL" id="TNY17173.1"/>
    </source>
</evidence>